<proteinExistence type="predicted"/>
<gene>
    <name evidence="1" type="ORF">BDQ12DRAFT_619610</name>
</gene>
<evidence type="ECO:0008006" key="3">
    <source>
        <dbReference type="Google" id="ProtNLM"/>
    </source>
</evidence>
<sequence>LPCRLTSLITQLVTSHIVLNAHLHCISKSPSPICTWCNLQAPKTVNHLLLRCLTHQPQCIALARKCKHPGKAMTLNTILSCPEQLVALTTFINKTRWLCKTLGIIPLWTLPTDNNHT</sequence>
<dbReference type="AlphaFoldDB" id="A0A5C3LDF7"/>
<protein>
    <recommendedName>
        <fullName evidence="3">Reverse transcriptase zinc-binding domain-containing protein</fullName>
    </recommendedName>
</protein>
<dbReference type="Proteomes" id="UP000308652">
    <property type="component" value="Unassembled WGS sequence"/>
</dbReference>
<dbReference type="EMBL" id="ML213944">
    <property type="protein sequence ID" value="TFK31074.1"/>
    <property type="molecule type" value="Genomic_DNA"/>
</dbReference>
<name>A0A5C3LDF7_9AGAR</name>
<dbReference type="OrthoDB" id="3044497at2759"/>
<reference evidence="1 2" key="1">
    <citation type="journal article" date="2019" name="Nat. Ecol. Evol.">
        <title>Megaphylogeny resolves global patterns of mushroom evolution.</title>
        <authorList>
            <person name="Varga T."/>
            <person name="Krizsan K."/>
            <person name="Foldi C."/>
            <person name="Dima B."/>
            <person name="Sanchez-Garcia M."/>
            <person name="Sanchez-Ramirez S."/>
            <person name="Szollosi G.J."/>
            <person name="Szarkandi J.G."/>
            <person name="Papp V."/>
            <person name="Albert L."/>
            <person name="Andreopoulos W."/>
            <person name="Angelini C."/>
            <person name="Antonin V."/>
            <person name="Barry K.W."/>
            <person name="Bougher N.L."/>
            <person name="Buchanan P."/>
            <person name="Buyck B."/>
            <person name="Bense V."/>
            <person name="Catcheside P."/>
            <person name="Chovatia M."/>
            <person name="Cooper J."/>
            <person name="Damon W."/>
            <person name="Desjardin D."/>
            <person name="Finy P."/>
            <person name="Geml J."/>
            <person name="Haridas S."/>
            <person name="Hughes K."/>
            <person name="Justo A."/>
            <person name="Karasinski D."/>
            <person name="Kautmanova I."/>
            <person name="Kiss B."/>
            <person name="Kocsube S."/>
            <person name="Kotiranta H."/>
            <person name="LaButti K.M."/>
            <person name="Lechner B.E."/>
            <person name="Liimatainen K."/>
            <person name="Lipzen A."/>
            <person name="Lukacs Z."/>
            <person name="Mihaltcheva S."/>
            <person name="Morgado L.N."/>
            <person name="Niskanen T."/>
            <person name="Noordeloos M.E."/>
            <person name="Ohm R.A."/>
            <person name="Ortiz-Santana B."/>
            <person name="Ovrebo C."/>
            <person name="Racz N."/>
            <person name="Riley R."/>
            <person name="Savchenko A."/>
            <person name="Shiryaev A."/>
            <person name="Soop K."/>
            <person name="Spirin V."/>
            <person name="Szebenyi C."/>
            <person name="Tomsovsky M."/>
            <person name="Tulloss R.E."/>
            <person name="Uehling J."/>
            <person name="Grigoriev I.V."/>
            <person name="Vagvolgyi C."/>
            <person name="Papp T."/>
            <person name="Martin F.M."/>
            <person name="Miettinen O."/>
            <person name="Hibbett D.S."/>
            <person name="Nagy L.G."/>
        </authorList>
    </citation>
    <scope>NUCLEOTIDE SEQUENCE [LARGE SCALE GENOMIC DNA]</scope>
    <source>
        <strain evidence="1 2">CBS 166.37</strain>
    </source>
</reference>
<accession>A0A5C3LDF7</accession>
<evidence type="ECO:0000313" key="1">
    <source>
        <dbReference type="EMBL" id="TFK31074.1"/>
    </source>
</evidence>
<keyword evidence="2" id="KW-1185">Reference proteome</keyword>
<evidence type="ECO:0000313" key="2">
    <source>
        <dbReference type="Proteomes" id="UP000308652"/>
    </source>
</evidence>
<feature type="non-terminal residue" evidence="1">
    <location>
        <position position="1"/>
    </location>
</feature>
<organism evidence="1 2">
    <name type="scientific">Crucibulum laeve</name>
    <dbReference type="NCBI Taxonomy" id="68775"/>
    <lineage>
        <taxon>Eukaryota</taxon>
        <taxon>Fungi</taxon>
        <taxon>Dikarya</taxon>
        <taxon>Basidiomycota</taxon>
        <taxon>Agaricomycotina</taxon>
        <taxon>Agaricomycetes</taxon>
        <taxon>Agaricomycetidae</taxon>
        <taxon>Agaricales</taxon>
        <taxon>Agaricineae</taxon>
        <taxon>Nidulariaceae</taxon>
        <taxon>Crucibulum</taxon>
    </lineage>
</organism>